<protein>
    <recommendedName>
        <fullName evidence="4">Integral membrane protein</fullName>
    </recommendedName>
</protein>
<dbReference type="EMBL" id="CP074405">
    <property type="protein sequence ID" value="QVI61557.1"/>
    <property type="molecule type" value="Genomic_DNA"/>
</dbReference>
<evidence type="ECO:0000256" key="1">
    <source>
        <dbReference type="SAM" id="Phobius"/>
    </source>
</evidence>
<evidence type="ECO:0000313" key="2">
    <source>
        <dbReference type="EMBL" id="QVI61557.1"/>
    </source>
</evidence>
<gene>
    <name evidence="2" type="ORF">KG103_13925</name>
</gene>
<evidence type="ECO:0000313" key="3">
    <source>
        <dbReference type="Proteomes" id="UP000677804"/>
    </source>
</evidence>
<organism evidence="2 3">
    <name type="scientific">Cellulomonas wangleii</name>
    <dbReference type="NCBI Taxonomy" id="2816956"/>
    <lineage>
        <taxon>Bacteria</taxon>
        <taxon>Bacillati</taxon>
        <taxon>Actinomycetota</taxon>
        <taxon>Actinomycetes</taxon>
        <taxon>Micrococcales</taxon>
        <taxon>Cellulomonadaceae</taxon>
        <taxon>Cellulomonas</taxon>
    </lineage>
</organism>
<keyword evidence="1" id="KW-1133">Transmembrane helix</keyword>
<accession>A0ABX8D723</accession>
<sequence>MRRRPGLVAVLVVLVLLSTPVALVGVWARTTLLDTDDWLRLVEPLADDARLQGAVADRVAGGVTAALPLDDVVGLLPGTLGDDAAAGVEQRVAGVVRERSLDAVGSDGFAAAWASANRTFHGQLVGTLRGGPGAAAQVDAQGRLTLDLTGLADTVRGAVVAVGVPDRLVPHVTVVVPVLDGGTTARLQQTVGTAERAAGWAPWVAVAAAVGAVALARRRARAAAWVAGAVVLGALVVLVGVRVVRAGVLAGPAAAFLGDPAVALVADHVAAGLVTTTWWVGGAGLAVLVGAALADAVTRRPARVRGD</sequence>
<feature type="transmembrane region" description="Helical" evidence="1">
    <location>
        <begin position="223"/>
        <end position="244"/>
    </location>
</feature>
<dbReference type="RefSeq" id="WP_207339135.1">
    <property type="nucleotide sequence ID" value="NZ_CP074405.1"/>
</dbReference>
<reference evidence="2 3" key="1">
    <citation type="submission" date="2021-05" db="EMBL/GenBank/DDBJ databases">
        <title>Novel species in genus Cellulomonas.</title>
        <authorList>
            <person name="Zhang G."/>
        </authorList>
    </citation>
    <scope>NUCLEOTIDE SEQUENCE [LARGE SCALE GENOMIC DNA]</scope>
    <source>
        <strain evidence="3">zg-ZUI222</strain>
    </source>
</reference>
<name>A0ABX8D723_9CELL</name>
<keyword evidence="3" id="KW-1185">Reference proteome</keyword>
<keyword evidence="1" id="KW-0472">Membrane</keyword>
<keyword evidence="1" id="KW-0812">Transmembrane</keyword>
<feature type="transmembrane region" description="Helical" evidence="1">
    <location>
        <begin position="197"/>
        <end position="216"/>
    </location>
</feature>
<proteinExistence type="predicted"/>
<dbReference type="Proteomes" id="UP000677804">
    <property type="component" value="Chromosome"/>
</dbReference>
<evidence type="ECO:0008006" key="4">
    <source>
        <dbReference type="Google" id="ProtNLM"/>
    </source>
</evidence>
<feature type="transmembrane region" description="Helical" evidence="1">
    <location>
        <begin position="278"/>
        <end position="297"/>
    </location>
</feature>